<name>A0A9D1PV75_9BACT</name>
<accession>A0A9D1PV75</accession>
<dbReference type="AlphaFoldDB" id="A0A9D1PV75"/>
<dbReference type="EMBL" id="DXHV01000035">
    <property type="protein sequence ID" value="HIW00159.1"/>
    <property type="molecule type" value="Genomic_DNA"/>
</dbReference>
<proteinExistence type="inferred from homology"/>
<sequence>MACWYVYLVRCSDDTLYCGITTDVDRRLRQHNGLLRGGARYTRSRRPVTLVASCPCPSHGAALHCEACLKKQPRERKVRYLSGLRLQHPCSI</sequence>
<evidence type="ECO:0000256" key="1">
    <source>
        <dbReference type="ARBA" id="ARBA00007435"/>
    </source>
</evidence>
<dbReference type="CDD" id="cd10456">
    <property type="entry name" value="GIY-YIG_UPF0213"/>
    <property type="match status" value="1"/>
</dbReference>
<gene>
    <name evidence="3" type="ORF">H9894_03095</name>
</gene>
<comment type="caution">
    <text evidence="3">The sequence shown here is derived from an EMBL/GenBank/DDBJ whole genome shotgun (WGS) entry which is preliminary data.</text>
</comment>
<dbReference type="InterPro" id="IPR000305">
    <property type="entry name" value="GIY-YIG_endonuc"/>
</dbReference>
<dbReference type="Gene3D" id="3.40.1440.10">
    <property type="entry name" value="GIY-YIG endonuclease"/>
    <property type="match status" value="1"/>
</dbReference>
<dbReference type="SUPFAM" id="SSF82771">
    <property type="entry name" value="GIY-YIG endonuclease"/>
    <property type="match status" value="1"/>
</dbReference>
<dbReference type="Proteomes" id="UP000886752">
    <property type="component" value="Unassembled WGS sequence"/>
</dbReference>
<protein>
    <submittedName>
        <fullName evidence="3">GIY-YIG nuclease family protein</fullName>
    </submittedName>
</protein>
<reference evidence="3" key="2">
    <citation type="submission" date="2021-04" db="EMBL/GenBank/DDBJ databases">
        <authorList>
            <person name="Gilroy R."/>
        </authorList>
    </citation>
    <scope>NUCLEOTIDE SEQUENCE</scope>
    <source>
        <strain evidence="3">ChiHecec2B26-446</strain>
    </source>
</reference>
<reference evidence="3" key="1">
    <citation type="journal article" date="2021" name="PeerJ">
        <title>Extensive microbial diversity within the chicken gut microbiome revealed by metagenomics and culture.</title>
        <authorList>
            <person name="Gilroy R."/>
            <person name="Ravi A."/>
            <person name="Getino M."/>
            <person name="Pursley I."/>
            <person name="Horton D.L."/>
            <person name="Alikhan N.F."/>
            <person name="Baker D."/>
            <person name="Gharbi K."/>
            <person name="Hall N."/>
            <person name="Watson M."/>
            <person name="Adriaenssens E.M."/>
            <person name="Foster-Nyarko E."/>
            <person name="Jarju S."/>
            <person name="Secka A."/>
            <person name="Antonio M."/>
            <person name="Oren A."/>
            <person name="Chaudhuri R.R."/>
            <person name="La Ragione R."/>
            <person name="Hildebrand F."/>
            <person name="Pallen M.J."/>
        </authorList>
    </citation>
    <scope>NUCLEOTIDE SEQUENCE</scope>
    <source>
        <strain evidence="3">ChiHecec2B26-446</strain>
    </source>
</reference>
<dbReference type="PANTHER" id="PTHR34477">
    <property type="entry name" value="UPF0213 PROTEIN YHBQ"/>
    <property type="match status" value="1"/>
</dbReference>
<dbReference type="PROSITE" id="PS50164">
    <property type="entry name" value="GIY_YIG"/>
    <property type="match status" value="1"/>
</dbReference>
<dbReference type="InterPro" id="IPR050190">
    <property type="entry name" value="UPF0213_domain"/>
</dbReference>
<evidence type="ECO:0000259" key="2">
    <source>
        <dbReference type="PROSITE" id="PS50164"/>
    </source>
</evidence>
<dbReference type="PANTHER" id="PTHR34477:SF1">
    <property type="entry name" value="UPF0213 PROTEIN YHBQ"/>
    <property type="match status" value="1"/>
</dbReference>
<dbReference type="Pfam" id="PF01541">
    <property type="entry name" value="GIY-YIG"/>
    <property type="match status" value="1"/>
</dbReference>
<organism evidence="3 4">
    <name type="scientific">Candidatus Desulfovibrio intestinipullorum</name>
    <dbReference type="NCBI Taxonomy" id="2838536"/>
    <lineage>
        <taxon>Bacteria</taxon>
        <taxon>Pseudomonadati</taxon>
        <taxon>Thermodesulfobacteriota</taxon>
        <taxon>Desulfovibrionia</taxon>
        <taxon>Desulfovibrionales</taxon>
        <taxon>Desulfovibrionaceae</taxon>
        <taxon>Desulfovibrio</taxon>
    </lineage>
</organism>
<feature type="domain" description="GIY-YIG" evidence="2">
    <location>
        <begin position="2"/>
        <end position="79"/>
    </location>
</feature>
<dbReference type="InterPro" id="IPR035901">
    <property type="entry name" value="GIY-YIG_endonuc_sf"/>
</dbReference>
<evidence type="ECO:0000313" key="3">
    <source>
        <dbReference type="EMBL" id="HIW00159.1"/>
    </source>
</evidence>
<evidence type="ECO:0000313" key="4">
    <source>
        <dbReference type="Proteomes" id="UP000886752"/>
    </source>
</evidence>
<comment type="similarity">
    <text evidence="1">Belongs to the UPF0213 family.</text>
</comment>